<sequence>MKRIPDEKIELMLGNVRATLGIEGLLISEEETKILRQYLKGELTEEQVLEIIRTTDAGKVND</sequence>
<evidence type="ECO:0000313" key="1">
    <source>
        <dbReference type="EMBL" id="SDI57556.1"/>
    </source>
</evidence>
<dbReference type="AlphaFoldDB" id="A0A1G8LPH2"/>
<proteinExistence type="predicted"/>
<dbReference type="STRING" id="1121419.SAMN05443529_15210"/>
<dbReference type="RefSeq" id="WP_092335842.1">
    <property type="nucleotide sequence ID" value="NZ_FNCP01000052.1"/>
</dbReference>
<gene>
    <name evidence="1" type="ORF">SAMN05443529_15210</name>
</gene>
<reference evidence="2" key="1">
    <citation type="submission" date="2016-10" db="EMBL/GenBank/DDBJ databases">
        <authorList>
            <person name="Varghese N."/>
            <person name="Submissions S."/>
        </authorList>
    </citation>
    <scope>NUCLEOTIDE SEQUENCE [LARGE SCALE GENOMIC DNA]</scope>
    <source>
        <strain evidence="2">DSM 8344</strain>
    </source>
</reference>
<evidence type="ECO:0008006" key="3">
    <source>
        <dbReference type="Google" id="ProtNLM"/>
    </source>
</evidence>
<protein>
    <recommendedName>
        <fullName evidence="3">Antitoxin VbhA domain-containing protein</fullName>
    </recommendedName>
</protein>
<organism evidence="1 2">
    <name type="scientific">Desulfosporosinus hippei DSM 8344</name>
    <dbReference type="NCBI Taxonomy" id="1121419"/>
    <lineage>
        <taxon>Bacteria</taxon>
        <taxon>Bacillati</taxon>
        <taxon>Bacillota</taxon>
        <taxon>Clostridia</taxon>
        <taxon>Eubacteriales</taxon>
        <taxon>Desulfitobacteriaceae</taxon>
        <taxon>Desulfosporosinus</taxon>
    </lineage>
</organism>
<dbReference type="CDD" id="cd11586">
    <property type="entry name" value="VbhA_like"/>
    <property type="match status" value="1"/>
</dbReference>
<name>A0A1G8LPH2_9FIRM</name>
<dbReference type="InterPro" id="IPR033788">
    <property type="entry name" value="VbhA-like"/>
</dbReference>
<accession>A0A1G8LPH2</accession>
<keyword evidence="2" id="KW-1185">Reference proteome</keyword>
<evidence type="ECO:0000313" key="2">
    <source>
        <dbReference type="Proteomes" id="UP000198656"/>
    </source>
</evidence>
<dbReference type="EMBL" id="FNCP01000052">
    <property type="protein sequence ID" value="SDI57556.1"/>
    <property type="molecule type" value="Genomic_DNA"/>
</dbReference>
<dbReference type="Proteomes" id="UP000198656">
    <property type="component" value="Unassembled WGS sequence"/>
</dbReference>